<feature type="chain" id="PRO_5032878976" description="Ice-binding protein C-terminal domain-containing protein" evidence="1">
    <location>
        <begin position="23"/>
        <end position="255"/>
    </location>
</feature>
<comment type="caution">
    <text evidence="3">The sequence shown here is derived from an EMBL/GenBank/DDBJ whole genome shotgun (WGS) entry which is preliminary data.</text>
</comment>
<name>A0A840MPI6_9PROT</name>
<evidence type="ECO:0000256" key="1">
    <source>
        <dbReference type="SAM" id="SignalP"/>
    </source>
</evidence>
<dbReference type="AlphaFoldDB" id="A0A840MPI6"/>
<dbReference type="Pfam" id="PF07589">
    <property type="entry name" value="PEP-CTERM"/>
    <property type="match status" value="1"/>
</dbReference>
<feature type="domain" description="Ice-binding protein C-terminal" evidence="2">
    <location>
        <begin position="231"/>
        <end position="254"/>
    </location>
</feature>
<keyword evidence="1" id="KW-0732">Signal</keyword>
<dbReference type="RefSeq" id="WP_246490885.1">
    <property type="nucleotide sequence ID" value="NZ_JACHHY010000007.1"/>
</dbReference>
<dbReference type="InterPro" id="IPR013424">
    <property type="entry name" value="Ice-binding_C"/>
</dbReference>
<proteinExistence type="predicted"/>
<protein>
    <recommendedName>
        <fullName evidence="2">Ice-binding protein C-terminal domain-containing protein</fullName>
    </recommendedName>
</protein>
<dbReference type="Proteomes" id="UP000575898">
    <property type="component" value="Unassembled WGS sequence"/>
</dbReference>
<accession>A0A840MPI6</accession>
<gene>
    <name evidence="3" type="ORF">HNQ59_001378</name>
</gene>
<dbReference type="NCBIfam" id="TIGR02595">
    <property type="entry name" value="PEP_CTERM"/>
    <property type="match status" value="1"/>
</dbReference>
<organism evidence="3 4">
    <name type="scientific">Chitinivorax tropicus</name>
    <dbReference type="NCBI Taxonomy" id="714531"/>
    <lineage>
        <taxon>Bacteria</taxon>
        <taxon>Pseudomonadati</taxon>
        <taxon>Pseudomonadota</taxon>
        <taxon>Betaproteobacteria</taxon>
        <taxon>Chitinivorax</taxon>
    </lineage>
</organism>
<sequence>MIKASIIAGTIAIATVSSSAFAGFINGDFEQGNTTGWTVGTGNRATILNANLDPMAFLPGGSKFNANRDNSAIVSGGFAPHTDNQLKQVYAGNHSMRVEDVLNGGYASVITQKVGKYQDKDIFFAWAAVLEGAHDSREAATFKLVLRDETRGLNLITREYNADQAGGGVDKLFSKSTDGYFYTSWQVEQLSLDAAAQGNDISLTLLAADCSQTGHGGWVYLDGFGQSAPSDVPAPGVLALMGLGLCGLAAARRKR</sequence>
<dbReference type="EMBL" id="JACHHY010000007">
    <property type="protein sequence ID" value="MBB5018093.1"/>
    <property type="molecule type" value="Genomic_DNA"/>
</dbReference>
<feature type="signal peptide" evidence="1">
    <location>
        <begin position="1"/>
        <end position="22"/>
    </location>
</feature>
<evidence type="ECO:0000313" key="3">
    <source>
        <dbReference type="EMBL" id="MBB5018093.1"/>
    </source>
</evidence>
<reference evidence="3 4" key="1">
    <citation type="submission" date="2020-08" db="EMBL/GenBank/DDBJ databases">
        <title>Genomic Encyclopedia of Type Strains, Phase IV (KMG-IV): sequencing the most valuable type-strain genomes for metagenomic binning, comparative biology and taxonomic classification.</title>
        <authorList>
            <person name="Goeker M."/>
        </authorList>
    </citation>
    <scope>NUCLEOTIDE SEQUENCE [LARGE SCALE GENOMIC DNA]</scope>
    <source>
        <strain evidence="3 4">DSM 27165</strain>
    </source>
</reference>
<evidence type="ECO:0000313" key="4">
    <source>
        <dbReference type="Proteomes" id="UP000575898"/>
    </source>
</evidence>
<evidence type="ECO:0000259" key="2">
    <source>
        <dbReference type="Pfam" id="PF07589"/>
    </source>
</evidence>
<keyword evidence="4" id="KW-1185">Reference proteome</keyword>